<keyword evidence="1" id="KW-0175">Coiled coil</keyword>
<dbReference type="PANTHER" id="PTHR41259:SF1">
    <property type="entry name" value="DOUBLE-STRAND BREAK REPAIR RAD50 ATPASE, PUTATIVE-RELATED"/>
    <property type="match status" value="1"/>
</dbReference>
<dbReference type="PANTHER" id="PTHR41259">
    <property type="entry name" value="DOUBLE-STRAND BREAK REPAIR RAD50 ATPASE, PUTATIVE-RELATED"/>
    <property type="match status" value="1"/>
</dbReference>
<proteinExistence type="predicted"/>
<feature type="domain" description="Endonuclease GajA/Old nuclease/RecF-like AAA" evidence="2">
    <location>
        <begin position="1"/>
        <end position="65"/>
    </location>
</feature>
<protein>
    <submittedName>
        <fullName evidence="3">AAA family ATPase</fullName>
    </submittedName>
</protein>
<accession>A0ABY4QGZ4</accession>
<dbReference type="Pfam" id="PF13175">
    <property type="entry name" value="AAA_15"/>
    <property type="match status" value="1"/>
</dbReference>
<name>A0ABY4QGZ4_9MYCO</name>
<gene>
    <name evidence="3" type="ORF">M5I08_14815</name>
</gene>
<dbReference type="Proteomes" id="UP001056610">
    <property type="component" value="Chromosome"/>
</dbReference>
<evidence type="ECO:0000259" key="2">
    <source>
        <dbReference type="Pfam" id="PF13175"/>
    </source>
</evidence>
<keyword evidence="4" id="KW-1185">Reference proteome</keyword>
<organism evidence="3 4">
    <name type="scientific">Candidatus Mycobacterium methanotrophicum</name>
    <dbReference type="NCBI Taxonomy" id="2943498"/>
    <lineage>
        <taxon>Bacteria</taxon>
        <taxon>Bacillati</taxon>
        <taxon>Actinomycetota</taxon>
        <taxon>Actinomycetes</taxon>
        <taxon>Mycobacteriales</taxon>
        <taxon>Mycobacteriaceae</taxon>
        <taxon>Mycobacterium</taxon>
    </lineage>
</organism>
<evidence type="ECO:0000313" key="3">
    <source>
        <dbReference type="EMBL" id="UQX09623.1"/>
    </source>
</evidence>
<dbReference type="EMBL" id="CP097320">
    <property type="protein sequence ID" value="UQX09623.1"/>
    <property type="molecule type" value="Genomic_DNA"/>
</dbReference>
<reference evidence="3" key="1">
    <citation type="submission" date="2022-05" db="EMBL/GenBank/DDBJ databases">
        <title>A methanotrophic Mycobacterium dominates a cave microbial ecosystem.</title>
        <authorList>
            <person name="Van Spanning R.J.M."/>
            <person name="Guan Q."/>
            <person name="Melkonian C."/>
            <person name="Gallant J."/>
            <person name="Polerecky L."/>
            <person name="Flot J.-F."/>
            <person name="Brandt B.W."/>
            <person name="Braster M."/>
            <person name="Iturbe Espinoza P."/>
            <person name="Aerts J."/>
            <person name="Meima-Franke M."/>
            <person name="Piersma S.R."/>
            <person name="Bunduc C."/>
            <person name="Ummels R."/>
            <person name="Pain A."/>
            <person name="Fleming E.J."/>
            <person name="van der Wel N."/>
            <person name="Gherman V.D."/>
            <person name="Sarbu S.M."/>
            <person name="Bodelier P.L.E."/>
            <person name="Bitter W."/>
        </authorList>
    </citation>
    <scope>NUCLEOTIDE SEQUENCE</scope>
    <source>
        <strain evidence="3">Sulfur Cave</strain>
    </source>
</reference>
<dbReference type="InterPro" id="IPR041685">
    <property type="entry name" value="AAA_GajA/Old/RecF-like"/>
</dbReference>
<sequence length="871" mass="93459">MKLHRLVLKNYRGVAHREIEFPDHGVVVVSGANEVGKSSMIEALDLLLESKDRSTKKEVKQVKPTNADVGSEVTAEISTGRYRFVYRKRFHKKCETQLTVLEPRREQRSGDEAHDRVQAMLAETVDTELWHAQRVLQSAATAAVDLSRCDALTRALDVAAGDTAALSGTEPVLVERIDAEYGRYFTPTGRATGEWAAAIAALRDAEEAVQRCAEAVAEVDDRVHRHAALTAELADLSPLQQAATLRQTTAQAAADNIAQLIEQVKEAELIAAAAAARSAASHAAHAERLRLRTETDTRAAAVAAMEAEAREAAEAQASARDVTVAADALVEQANQLAAAAEQRAEGARRIVDELARRGEVETLTTRLAKIDAAQRDHDLICAELSTIALTDNLFQQIGRAAGTVERVEGQLALVSATVEFVAATDIELVMGDQRVTLPAGQRWSTTTGGATEVEVPGILTARFTPGATALDIQTEYAAARQNLAAALAAAQVTDVIAAQRIDQQRRELLSGRDQLKATLAALCGDDQVEQLRSRLAELQTTAYTGEIAIDAATARVELEEAAAARVKASADLETHRKVAAAAAAKLSEISMTATLSTDKLITQRAELAAVADRLTQQRAAVTDEALEATATKDLQAAQTAAARVAELSELLAAAAPDAVAAELADAVKTAEALQTRHCEITYTLHEIGVELAIFGTEGRKGKLDAAEATREHARSEYNRVGSRARAVRVLRTVMARHRDTTRLRYVEPFRTELQRLGRPVFGPTFEVDIDADLCILNRTLDGCTVPHESLSGGAKEQLGILARLAGAALVAKEDTVPILIDDALGFTDPERLVKMAEVLDTLGERGQVIVLTCTPARYDGVKGAQRIELCA</sequence>
<feature type="coiled-coil region" evidence="1">
    <location>
        <begin position="330"/>
        <end position="357"/>
    </location>
</feature>
<evidence type="ECO:0000256" key="1">
    <source>
        <dbReference type="SAM" id="Coils"/>
    </source>
</evidence>
<evidence type="ECO:0000313" key="4">
    <source>
        <dbReference type="Proteomes" id="UP001056610"/>
    </source>
</evidence>
<feature type="coiled-coil region" evidence="1">
    <location>
        <begin position="250"/>
        <end position="277"/>
    </location>
</feature>
<dbReference type="RefSeq" id="WP_219067134.1">
    <property type="nucleotide sequence ID" value="NZ_CAJUXY010000015.1"/>
</dbReference>